<gene>
    <name evidence="2" type="ORF">KQR59_03210</name>
</gene>
<keyword evidence="3" id="KW-1185">Reference proteome</keyword>
<sequence>MTSLCQLLLNLEQSLLSYETRFDYKYISRVLMDDFKEFGKSGYFYTKKDILESTFSPAKINIKIVNDSFEIDKLNEHIIVLVKYKTINLDSPQKHHRRSIWIKVDNDWKMKFHQGNIIED</sequence>
<feature type="domain" description="DUF4440" evidence="1">
    <location>
        <begin position="9"/>
        <end position="110"/>
    </location>
</feature>
<reference evidence="2 3" key="1">
    <citation type="submission" date="2021-06" db="EMBL/GenBank/DDBJ databases">
        <title>Ulceroglandular infection and bacteremia caused by Francisella salimarina in an immunocompromised patient, France.</title>
        <authorList>
            <person name="Hennebique A."/>
            <person name="Caspar Y."/>
            <person name="Maurin M."/>
            <person name="Boisset S."/>
            <person name="Pelloux I."/>
            <person name="Gallego-Hernanz M.P."/>
            <person name="Burucoa C."/>
            <person name="Cazenave-Roblot F."/>
            <person name="Plouzeau C."/>
            <person name="Rammaert B."/>
        </authorList>
    </citation>
    <scope>NUCLEOTIDE SEQUENCE [LARGE SCALE GENOMIC DNA]</scope>
    <source>
        <strain evidence="2 3">CHUGA-F75</strain>
    </source>
</reference>
<organism evidence="2 3">
    <name type="scientific">Francisella salimarina</name>
    <dbReference type="NCBI Taxonomy" id="2599927"/>
    <lineage>
        <taxon>Bacteria</taxon>
        <taxon>Pseudomonadati</taxon>
        <taxon>Pseudomonadota</taxon>
        <taxon>Gammaproteobacteria</taxon>
        <taxon>Thiotrichales</taxon>
        <taxon>Francisellaceae</taxon>
        <taxon>Francisella</taxon>
    </lineage>
</organism>
<dbReference type="Proteomes" id="UP000683421">
    <property type="component" value="Chromosome"/>
</dbReference>
<evidence type="ECO:0000259" key="1">
    <source>
        <dbReference type="Pfam" id="PF14534"/>
    </source>
</evidence>
<dbReference type="KEGG" id="fsr:KQR59_03210"/>
<evidence type="ECO:0000313" key="3">
    <source>
        <dbReference type="Proteomes" id="UP000683421"/>
    </source>
</evidence>
<evidence type="ECO:0000313" key="2">
    <source>
        <dbReference type="EMBL" id="QWU99901.1"/>
    </source>
</evidence>
<dbReference type="InterPro" id="IPR027843">
    <property type="entry name" value="DUF4440"/>
</dbReference>
<dbReference type="AlphaFoldDB" id="A0AAJ4NQJ5"/>
<proteinExistence type="predicted"/>
<dbReference type="RefSeq" id="WP_216692547.1">
    <property type="nucleotide sequence ID" value="NZ_CP076680.1"/>
</dbReference>
<protein>
    <submittedName>
        <fullName evidence="2">Nuclear transport factor 2 family protein</fullName>
    </submittedName>
</protein>
<accession>A0AAJ4NQJ5</accession>
<dbReference type="Pfam" id="PF14534">
    <property type="entry name" value="DUF4440"/>
    <property type="match status" value="1"/>
</dbReference>
<name>A0AAJ4NQJ5_9GAMM</name>
<dbReference type="EMBL" id="CP076680">
    <property type="protein sequence ID" value="QWU99901.1"/>
    <property type="molecule type" value="Genomic_DNA"/>
</dbReference>